<dbReference type="AlphaFoldDB" id="A0A6C0DPX2"/>
<feature type="compositionally biased region" description="Basic residues" evidence="1">
    <location>
        <begin position="1"/>
        <end position="37"/>
    </location>
</feature>
<accession>A0A6C0DPX2</accession>
<feature type="region of interest" description="Disordered" evidence="1">
    <location>
        <begin position="74"/>
        <end position="97"/>
    </location>
</feature>
<reference evidence="2" key="1">
    <citation type="journal article" date="2020" name="Nature">
        <title>Giant virus diversity and host interactions through global metagenomics.</title>
        <authorList>
            <person name="Schulz F."/>
            <person name="Roux S."/>
            <person name="Paez-Espino D."/>
            <person name="Jungbluth S."/>
            <person name="Walsh D.A."/>
            <person name="Denef V.J."/>
            <person name="McMahon K.D."/>
            <person name="Konstantinidis K.T."/>
            <person name="Eloe-Fadrosh E.A."/>
            <person name="Kyrpides N.C."/>
            <person name="Woyke T."/>
        </authorList>
    </citation>
    <scope>NUCLEOTIDE SEQUENCE</scope>
    <source>
        <strain evidence="2">GVMAG-M-3300023174-3</strain>
    </source>
</reference>
<feature type="compositionally biased region" description="Polar residues" evidence="1">
    <location>
        <begin position="80"/>
        <end position="90"/>
    </location>
</feature>
<evidence type="ECO:0000313" key="2">
    <source>
        <dbReference type="EMBL" id="QHT17919.1"/>
    </source>
</evidence>
<name>A0A6C0DPX2_9ZZZZ</name>
<dbReference type="EMBL" id="MN739646">
    <property type="protein sequence ID" value="QHT17919.1"/>
    <property type="molecule type" value="Genomic_DNA"/>
</dbReference>
<organism evidence="2">
    <name type="scientific">viral metagenome</name>
    <dbReference type="NCBI Taxonomy" id="1070528"/>
    <lineage>
        <taxon>unclassified sequences</taxon>
        <taxon>metagenomes</taxon>
        <taxon>organismal metagenomes</taxon>
    </lineage>
</organism>
<feature type="region of interest" description="Disordered" evidence="1">
    <location>
        <begin position="1"/>
        <end position="43"/>
    </location>
</feature>
<proteinExistence type="predicted"/>
<sequence length="160" mass="17112">MSSKKSIQKKRATKKQGGSKRKLSKTMSRKMSKKRTQKGGECGCNQKHFVGGYGVASFQGDPSKYTYAYNTHDNDPIAPSNVTNARNLSGGSKLRRKRIGGGIFPDLLGKSSGSDFYSSTGTSNAAQHAAQMANGQTPGAGGPFPTQTSMHYNPNYPTLV</sequence>
<evidence type="ECO:0000256" key="1">
    <source>
        <dbReference type="SAM" id="MobiDB-lite"/>
    </source>
</evidence>
<feature type="region of interest" description="Disordered" evidence="1">
    <location>
        <begin position="127"/>
        <end position="160"/>
    </location>
</feature>
<protein>
    <submittedName>
        <fullName evidence="2">Uncharacterized protein</fullName>
    </submittedName>
</protein>
<feature type="compositionally biased region" description="Polar residues" evidence="1">
    <location>
        <begin position="145"/>
        <end position="160"/>
    </location>
</feature>